<dbReference type="InterPro" id="IPR002156">
    <property type="entry name" value="RNaseH_domain"/>
</dbReference>
<reference evidence="2" key="1">
    <citation type="journal article" date="2019" name="Sci. Rep.">
        <title>Draft genome of Tanacetum cinerariifolium, the natural source of mosquito coil.</title>
        <authorList>
            <person name="Yamashiro T."/>
            <person name="Shiraishi A."/>
            <person name="Satake H."/>
            <person name="Nakayama K."/>
        </authorList>
    </citation>
    <scope>NUCLEOTIDE SEQUENCE</scope>
</reference>
<gene>
    <name evidence="2" type="ORF">Tci_001889</name>
</gene>
<evidence type="ECO:0000313" key="2">
    <source>
        <dbReference type="EMBL" id="GEU29911.1"/>
    </source>
</evidence>
<protein>
    <recommendedName>
        <fullName evidence="1">RNase H type-1 domain-containing protein</fullName>
    </recommendedName>
</protein>
<accession>A0A699GKQ3</accession>
<proteinExistence type="predicted"/>
<dbReference type="PANTHER" id="PTHR48475:SF2">
    <property type="entry name" value="RIBONUCLEASE H"/>
    <property type="match status" value="1"/>
</dbReference>
<feature type="domain" description="RNase H type-1" evidence="1">
    <location>
        <begin position="5"/>
        <end position="110"/>
    </location>
</feature>
<dbReference type="SUPFAM" id="SSF53098">
    <property type="entry name" value="Ribonuclease H-like"/>
    <property type="match status" value="2"/>
</dbReference>
<organism evidence="2">
    <name type="scientific">Tanacetum cinerariifolium</name>
    <name type="common">Dalmatian daisy</name>
    <name type="synonym">Chrysanthemum cinerariifolium</name>
    <dbReference type="NCBI Taxonomy" id="118510"/>
    <lineage>
        <taxon>Eukaryota</taxon>
        <taxon>Viridiplantae</taxon>
        <taxon>Streptophyta</taxon>
        <taxon>Embryophyta</taxon>
        <taxon>Tracheophyta</taxon>
        <taxon>Spermatophyta</taxon>
        <taxon>Magnoliopsida</taxon>
        <taxon>eudicotyledons</taxon>
        <taxon>Gunneridae</taxon>
        <taxon>Pentapetalae</taxon>
        <taxon>asterids</taxon>
        <taxon>campanulids</taxon>
        <taxon>Asterales</taxon>
        <taxon>Asteraceae</taxon>
        <taxon>Asteroideae</taxon>
        <taxon>Anthemideae</taxon>
        <taxon>Anthemidinae</taxon>
        <taxon>Tanacetum</taxon>
    </lineage>
</organism>
<dbReference type="PANTHER" id="PTHR48475">
    <property type="entry name" value="RIBONUCLEASE H"/>
    <property type="match status" value="1"/>
</dbReference>
<dbReference type="GO" id="GO:0004523">
    <property type="term" value="F:RNA-DNA hybrid ribonuclease activity"/>
    <property type="evidence" value="ECO:0007669"/>
    <property type="project" value="InterPro"/>
</dbReference>
<evidence type="ECO:0000259" key="1">
    <source>
        <dbReference type="Pfam" id="PF13456"/>
    </source>
</evidence>
<dbReference type="Gene3D" id="3.30.420.10">
    <property type="entry name" value="Ribonuclease H-like superfamily/Ribonuclease H"/>
    <property type="match status" value="3"/>
</dbReference>
<dbReference type="EMBL" id="BKCJ010000111">
    <property type="protein sequence ID" value="GEU29911.1"/>
    <property type="molecule type" value="Genomic_DNA"/>
</dbReference>
<comment type="caution">
    <text evidence="2">The sequence shown here is derived from an EMBL/GenBank/DDBJ whole genome shotgun (WGS) entry which is preliminary data.</text>
</comment>
<name>A0A699GKQ3_TANCI</name>
<dbReference type="AlphaFoldDB" id="A0A699GKQ3"/>
<dbReference type="InterPro" id="IPR036397">
    <property type="entry name" value="RNaseH_sf"/>
</dbReference>
<dbReference type="Pfam" id="PF13456">
    <property type="entry name" value="RVT_3"/>
    <property type="match status" value="1"/>
</dbReference>
<sequence length="298" mass="34256">MEANTDGVLISDGSRAGLMLVSPHGKEYNYALRFESETTNNEAKYEALLAGLHIVVEMKIQDLAIFVDSQLVTNQVKGLFEAIQPVIKKYLEKTKEIVKSFNNYSMEHVRDPQRVKKLRIKAPQYRMIDDKLHRKSYLSPWLRCVGPIKMRSMPDPFIHTKESKARDDAYNFSMAFSQWGIDIVGPLPMALGGARFLVVAIDYFTKWVEAKPLVSTIGKYMEKFVKVTNRDIVKGMKRRLGKTHQGWMDALPQVLWTHRTTSKYNNGKTPFTLVYGSESVVTVEIIMETKRIKEFKVR</sequence>
<dbReference type="GO" id="GO:0003676">
    <property type="term" value="F:nucleic acid binding"/>
    <property type="evidence" value="ECO:0007669"/>
    <property type="project" value="InterPro"/>
</dbReference>
<dbReference type="InterPro" id="IPR012337">
    <property type="entry name" value="RNaseH-like_sf"/>
</dbReference>